<keyword evidence="1" id="KW-0812">Transmembrane</keyword>
<dbReference type="InterPro" id="IPR049886">
    <property type="entry name" value="CFI_box_CTERM_dom"/>
</dbReference>
<proteinExistence type="predicted"/>
<dbReference type="AlphaFoldDB" id="A0A060HGA7"/>
<feature type="transmembrane region" description="Helical" evidence="1">
    <location>
        <begin position="530"/>
        <end position="553"/>
    </location>
</feature>
<organism evidence="2 3">
    <name type="scientific">Nitrososphaera viennensis EN76</name>
    <dbReference type="NCBI Taxonomy" id="926571"/>
    <lineage>
        <taxon>Archaea</taxon>
        <taxon>Nitrososphaerota</taxon>
        <taxon>Nitrososphaeria</taxon>
        <taxon>Nitrososphaerales</taxon>
        <taxon>Nitrososphaeraceae</taxon>
        <taxon>Nitrososphaera</taxon>
    </lineage>
</organism>
<accession>A0A060HGA7</accession>
<dbReference type="KEGG" id="nvn:NVIE_014240"/>
<evidence type="ECO:0000256" key="1">
    <source>
        <dbReference type="SAM" id="Phobius"/>
    </source>
</evidence>
<evidence type="ECO:0000313" key="2">
    <source>
        <dbReference type="EMBL" id="AIC15664.1"/>
    </source>
</evidence>
<keyword evidence="3" id="KW-1185">Reference proteome</keyword>
<protein>
    <submittedName>
        <fullName evidence="2">Uncharacterized protein</fullName>
    </submittedName>
</protein>
<dbReference type="Proteomes" id="UP000027093">
    <property type="component" value="Chromosome"/>
</dbReference>
<name>A0A060HGA7_9ARCH</name>
<evidence type="ECO:0000313" key="3">
    <source>
        <dbReference type="Proteomes" id="UP000027093"/>
    </source>
</evidence>
<keyword evidence="1" id="KW-1133">Transmembrane helix</keyword>
<reference evidence="2 3" key="1">
    <citation type="journal article" date="2014" name="Int. J. Syst. Evol. Microbiol.">
        <title>Nitrososphaera viennensis gen. nov., sp. nov., an aerobic and mesophilic, ammonia-oxidizing archaeon from soil and a member of the archaeal phylum Thaumarchaeota.</title>
        <authorList>
            <person name="Stieglmeier M."/>
            <person name="Klingl A."/>
            <person name="Alves R.J."/>
            <person name="Rittmann S.K."/>
            <person name="Melcher M."/>
            <person name="Leisch N."/>
            <person name="Schleper C."/>
        </authorList>
    </citation>
    <scope>NUCLEOTIDE SEQUENCE [LARGE SCALE GENOMIC DNA]</scope>
    <source>
        <strain evidence="2">EN76</strain>
    </source>
</reference>
<dbReference type="NCBIfam" id="NF041770">
    <property type="entry name" value="CFI_box_CTERM"/>
    <property type="match status" value="1"/>
</dbReference>
<sequence length="621" mass="66314">MPVKRYLAPLLLATLVFSSTLGAYGHGLGTDQSLPTTIGGRQVAVEASISPTFIESVGKSPPTLTIRTLDPRNNSTIAGGIDYRVVVEKGNNTLLDQEFRSSDGIVLAKLVPDANADAAQVNDQASPGRVNVSKDAPVEIRSRIMSDGGLYKVSVTLQTSSTGLQVESDRTFDLFVSVSKTQDFSVQTAEGDQKMSVMTYYADVSNLEYDRDTNSISFSMPFDWASSYVSQVPLVHMEVMFPKAIKELQVNGYRGSVDGKELPPDAVLIDDYSYEGLRVVHFVLNNDRLTGVKGSGNTMDFVLAPADKPKFPLDLLSTTEKYVWEMSWGPEVIESGSPTTFVMNVQDNSVGDLVRNASFDFVITKDGREVYRKHLASGQGTFSEQYTFLEPGNYRVAAQKINGENESAQIDVVVLQGSGNSNNNATTPTQQQQPSGCLIATAAFGSELTPQVQFLRGFRDNYVLKSMSGSAFMSIFNAVYYSFSPQVADYEREQPWLQATVKAALYPLFGILLASEQAFSSAGGGEGGTILAGAVASTLIGAVYVSPLAAGAAIAARKKVNSRTVAIAAIVAAGALVATLVAIAAGSVQVLSITTPAFVIALAAAAALAVVRLVQRKKASR</sequence>
<dbReference type="EMBL" id="CP007536">
    <property type="protein sequence ID" value="AIC15664.1"/>
    <property type="molecule type" value="Genomic_DNA"/>
</dbReference>
<keyword evidence="1" id="KW-0472">Membrane</keyword>
<dbReference type="STRING" id="926571.NVIE_014240"/>
<feature type="transmembrane region" description="Helical" evidence="1">
    <location>
        <begin position="593"/>
        <end position="614"/>
    </location>
</feature>
<feature type="transmembrane region" description="Helical" evidence="1">
    <location>
        <begin position="565"/>
        <end position="587"/>
    </location>
</feature>
<gene>
    <name evidence="2" type="ORF">NVIE_014240</name>
</gene>
<dbReference type="HOGENOM" id="CLU_431255_0_0_2"/>